<dbReference type="InterPro" id="IPR051447">
    <property type="entry name" value="Lipoprotein-release_system"/>
</dbReference>
<dbReference type="Pfam" id="PF02687">
    <property type="entry name" value="FtsX"/>
    <property type="match status" value="1"/>
</dbReference>
<keyword evidence="11" id="KW-1185">Reference proteome</keyword>
<feature type="domain" description="MacB-like periplasmic core" evidence="9">
    <location>
        <begin position="29"/>
        <end position="230"/>
    </location>
</feature>
<dbReference type="Proteomes" id="UP000683507">
    <property type="component" value="Chromosome"/>
</dbReference>
<dbReference type="KEGG" id="ptan:CRYO30217_02424"/>
<dbReference type="GO" id="GO:0044874">
    <property type="term" value="P:lipoprotein localization to outer membrane"/>
    <property type="evidence" value="ECO:0007669"/>
    <property type="project" value="TreeGrafter"/>
</dbReference>
<dbReference type="InterPro" id="IPR003838">
    <property type="entry name" value="ABC3_permease_C"/>
</dbReference>
<evidence type="ECO:0000259" key="8">
    <source>
        <dbReference type="Pfam" id="PF02687"/>
    </source>
</evidence>
<dbReference type="Pfam" id="PF12704">
    <property type="entry name" value="MacB_PCD"/>
    <property type="match status" value="1"/>
</dbReference>
<evidence type="ECO:0000259" key="9">
    <source>
        <dbReference type="Pfam" id="PF12704"/>
    </source>
</evidence>
<evidence type="ECO:0008006" key="12">
    <source>
        <dbReference type="Google" id="ProtNLM"/>
    </source>
</evidence>
<dbReference type="InterPro" id="IPR025857">
    <property type="entry name" value="MacB_PCD"/>
</dbReference>
<feature type="transmembrane region" description="Helical" evidence="7">
    <location>
        <begin position="420"/>
        <end position="444"/>
    </location>
</feature>
<feature type="transmembrane region" description="Helical" evidence="7">
    <location>
        <begin position="474"/>
        <end position="496"/>
    </location>
</feature>
<evidence type="ECO:0000256" key="5">
    <source>
        <dbReference type="ARBA" id="ARBA00022989"/>
    </source>
</evidence>
<gene>
    <name evidence="10" type="ORF">CRYO30217_02424</name>
</gene>
<keyword evidence="5 7" id="KW-1133">Transmembrane helix</keyword>
<evidence type="ECO:0000313" key="10">
    <source>
        <dbReference type="EMBL" id="CAG5084273.1"/>
    </source>
</evidence>
<dbReference type="GO" id="GO:0098797">
    <property type="term" value="C:plasma membrane protein complex"/>
    <property type="evidence" value="ECO:0007669"/>
    <property type="project" value="TreeGrafter"/>
</dbReference>
<keyword evidence="3" id="KW-1003">Cell membrane</keyword>
<dbReference type="RefSeq" id="WP_258542654.1">
    <property type="nucleotide sequence ID" value="NZ_OU015584.1"/>
</dbReference>
<dbReference type="PANTHER" id="PTHR30489:SF0">
    <property type="entry name" value="LIPOPROTEIN-RELEASING SYSTEM TRANSMEMBRANE PROTEIN LOLE"/>
    <property type="match status" value="1"/>
</dbReference>
<evidence type="ECO:0000256" key="3">
    <source>
        <dbReference type="ARBA" id="ARBA00022475"/>
    </source>
</evidence>
<evidence type="ECO:0000256" key="6">
    <source>
        <dbReference type="ARBA" id="ARBA00023136"/>
    </source>
</evidence>
<evidence type="ECO:0000256" key="4">
    <source>
        <dbReference type="ARBA" id="ARBA00022692"/>
    </source>
</evidence>
<name>A0A916JPJ4_9FLAO</name>
<evidence type="ECO:0000256" key="7">
    <source>
        <dbReference type="SAM" id="Phobius"/>
    </source>
</evidence>
<feature type="transmembrane region" description="Helical" evidence="7">
    <location>
        <begin position="26"/>
        <end position="48"/>
    </location>
</feature>
<evidence type="ECO:0000313" key="11">
    <source>
        <dbReference type="Proteomes" id="UP000683507"/>
    </source>
</evidence>
<feature type="transmembrane region" description="Helical" evidence="7">
    <location>
        <begin position="516"/>
        <end position="542"/>
    </location>
</feature>
<protein>
    <recommendedName>
        <fullName evidence="12">ABC transporter permease</fullName>
    </recommendedName>
</protein>
<dbReference type="AlphaFoldDB" id="A0A916JPJ4"/>
<dbReference type="EMBL" id="OU015584">
    <property type="protein sequence ID" value="CAG5084273.1"/>
    <property type="molecule type" value="Genomic_DNA"/>
</dbReference>
<reference evidence="10" key="1">
    <citation type="submission" date="2021-04" db="EMBL/GenBank/DDBJ databases">
        <authorList>
            <person name="Rodrigo-Torres L."/>
            <person name="Arahal R. D."/>
            <person name="Lucena T."/>
        </authorList>
    </citation>
    <scope>NUCLEOTIDE SEQUENCE</scope>
    <source>
        <strain evidence="10">AS29M-1</strain>
    </source>
</reference>
<keyword evidence="4 7" id="KW-0812">Transmembrane</keyword>
<comment type="similarity">
    <text evidence="2">Belongs to the ABC-4 integral membrane protein family. LolC/E subfamily.</text>
</comment>
<dbReference type="PANTHER" id="PTHR30489">
    <property type="entry name" value="LIPOPROTEIN-RELEASING SYSTEM TRANSMEMBRANE PROTEIN LOLE"/>
    <property type="match status" value="1"/>
</dbReference>
<organism evidence="10 11">
    <name type="scientific">Parvicella tangerina</name>
    <dbReference type="NCBI Taxonomy" id="2829795"/>
    <lineage>
        <taxon>Bacteria</taxon>
        <taxon>Pseudomonadati</taxon>
        <taxon>Bacteroidota</taxon>
        <taxon>Flavobacteriia</taxon>
        <taxon>Flavobacteriales</taxon>
        <taxon>Parvicellaceae</taxon>
        <taxon>Parvicella</taxon>
    </lineage>
</organism>
<keyword evidence="6 7" id="KW-0472">Membrane</keyword>
<evidence type="ECO:0000256" key="2">
    <source>
        <dbReference type="ARBA" id="ARBA00005236"/>
    </source>
</evidence>
<evidence type="ECO:0000256" key="1">
    <source>
        <dbReference type="ARBA" id="ARBA00004651"/>
    </source>
</evidence>
<feature type="domain" description="ABC3 transporter permease C-terminal" evidence="8">
    <location>
        <begin position="422"/>
        <end position="547"/>
    </location>
</feature>
<sequence>MGLKTEFFIARRMLRGGYDKKISKPIVNLASIGIILGVAVMILSVSVANGFQDEVRDKVLGFGGHIQITEVFSNESQETTKMLIQQDWKQDIEDDPDLNQIQMIAYKPGIIQSKEVTDTTISGKDIREISGVIFKGISEDYDFNFIQKTLKEGTIPNYNLSGAPNDSVLISLYTANQLKVTVGDKLSCFFVTESGPKQQNFLVGGIYETGLEDFDKQFVYIDLSQIQKINKWGIETYITIEETCKNGFVILSAETYGGNGRYYHSWNNSPFSEASRIPLCIEEGEITVQLISSEVVNSGYFEEADLHGVPDTAWLKITKLTDSSSCDCETPSASTQLDFIDDSTTLFTAGNSKYQAILTTSGGSNKAYCGGYEVLVNSFEDLDEAKKAVQFYTNQELNVQSITDRHPEIFNWLNMLDLNVVIIIGLMILVAIINMTSALLVIILERTRMIGIMKALGGKNWTIRKVFLINGSYIILRGILIGTLLAILIIYLQNTFGFLKLSQSNYYVSEVPMHYVWLPIILINLGSFVICNLAMLLPSYLVTRIQPVKAIKFE</sequence>
<proteinExistence type="inferred from homology"/>
<accession>A0A916JPJ4</accession>
<comment type="subcellular location">
    <subcellularLocation>
        <location evidence="1">Cell membrane</location>
        <topology evidence="1">Multi-pass membrane protein</topology>
    </subcellularLocation>
</comment>